<dbReference type="Pfam" id="PF07714">
    <property type="entry name" value="PK_Tyr_Ser-Thr"/>
    <property type="match status" value="1"/>
</dbReference>
<dbReference type="SUPFAM" id="SSF56112">
    <property type="entry name" value="Protein kinase-like (PK-like)"/>
    <property type="match status" value="1"/>
</dbReference>
<gene>
    <name evidence="2" type="ORF">THRCLA_21550</name>
</gene>
<protein>
    <submittedName>
        <fullName evidence="2">Kinase</fullName>
    </submittedName>
</protein>
<dbReference type="GO" id="GO:0005524">
    <property type="term" value="F:ATP binding"/>
    <property type="evidence" value="ECO:0007669"/>
    <property type="project" value="InterPro"/>
</dbReference>
<dbReference type="InterPro" id="IPR051681">
    <property type="entry name" value="Ser/Thr_Kinases-Pseudokinases"/>
</dbReference>
<proteinExistence type="predicted"/>
<dbReference type="PANTHER" id="PTHR44329">
    <property type="entry name" value="SERINE/THREONINE-PROTEIN KINASE TNNI3K-RELATED"/>
    <property type="match status" value="1"/>
</dbReference>
<dbReference type="AlphaFoldDB" id="A0A1V9ZVC2"/>
<comment type="caution">
    <text evidence="2">The sequence shown here is derived from an EMBL/GenBank/DDBJ whole genome shotgun (WGS) entry which is preliminary data.</text>
</comment>
<dbReference type="PROSITE" id="PS50011">
    <property type="entry name" value="PROTEIN_KINASE_DOM"/>
    <property type="match status" value="1"/>
</dbReference>
<evidence type="ECO:0000259" key="1">
    <source>
        <dbReference type="PROSITE" id="PS50011"/>
    </source>
</evidence>
<evidence type="ECO:0000313" key="3">
    <source>
        <dbReference type="Proteomes" id="UP000243217"/>
    </source>
</evidence>
<dbReference type="InterPro" id="IPR011009">
    <property type="entry name" value="Kinase-like_dom_sf"/>
</dbReference>
<organism evidence="2 3">
    <name type="scientific">Thraustotheca clavata</name>
    <dbReference type="NCBI Taxonomy" id="74557"/>
    <lineage>
        <taxon>Eukaryota</taxon>
        <taxon>Sar</taxon>
        <taxon>Stramenopiles</taxon>
        <taxon>Oomycota</taxon>
        <taxon>Saprolegniomycetes</taxon>
        <taxon>Saprolegniales</taxon>
        <taxon>Achlyaceae</taxon>
        <taxon>Thraustotheca</taxon>
    </lineage>
</organism>
<dbReference type="STRING" id="74557.A0A1V9ZVC2"/>
<name>A0A1V9ZVC2_9STRA</name>
<dbReference type="InterPro" id="IPR000719">
    <property type="entry name" value="Prot_kinase_dom"/>
</dbReference>
<dbReference type="EMBL" id="JNBS01001316">
    <property type="protein sequence ID" value="OQS01966.1"/>
    <property type="molecule type" value="Genomic_DNA"/>
</dbReference>
<keyword evidence="3" id="KW-1185">Reference proteome</keyword>
<dbReference type="InterPro" id="IPR001245">
    <property type="entry name" value="Ser-Thr/Tyr_kinase_cat_dom"/>
</dbReference>
<dbReference type="PANTHER" id="PTHR44329:SF214">
    <property type="entry name" value="PROTEIN KINASE DOMAIN-CONTAINING PROTEIN"/>
    <property type="match status" value="1"/>
</dbReference>
<reference evidence="2 3" key="1">
    <citation type="journal article" date="2014" name="Genome Biol. Evol.">
        <title>The secreted proteins of Achlya hypogyna and Thraustotheca clavata identify the ancestral oomycete secretome and reveal gene acquisitions by horizontal gene transfer.</title>
        <authorList>
            <person name="Misner I."/>
            <person name="Blouin N."/>
            <person name="Leonard G."/>
            <person name="Richards T.A."/>
            <person name="Lane C.E."/>
        </authorList>
    </citation>
    <scope>NUCLEOTIDE SEQUENCE [LARGE SCALE GENOMIC DNA]</scope>
    <source>
        <strain evidence="2 3">ATCC 34112</strain>
    </source>
</reference>
<dbReference type="Gene3D" id="1.10.510.10">
    <property type="entry name" value="Transferase(Phosphotransferase) domain 1"/>
    <property type="match status" value="1"/>
</dbReference>
<dbReference type="OrthoDB" id="79146at2759"/>
<dbReference type="GO" id="GO:0004674">
    <property type="term" value="F:protein serine/threonine kinase activity"/>
    <property type="evidence" value="ECO:0007669"/>
    <property type="project" value="TreeGrafter"/>
</dbReference>
<keyword evidence="2" id="KW-0808">Transferase</keyword>
<dbReference type="Proteomes" id="UP000243217">
    <property type="component" value="Unassembled WGS sequence"/>
</dbReference>
<evidence type="ECO:0000313" key="2">
    <source>
        <dbReference type="EMBL" id="OQS01966.1"/>
    </source>
</evidence>
<keyword evidence="2" id="KW-0418">Kinase</keyword>
<sequence length="111" mass="12735">MTQDTGTLYWTAPEVLKGRHYSIPADIFSFGIVLTELDTVDVPYSDLQMNQKTFQRKVCNNKLRPKLSDSCPFWFVNLVEKCLAHKPSERPTANEIVDILKCQLFPLDQDA</sequence>
<feature type="domain" description="Protein kinase" evidence="1">
    <location>
        <begin position="1"/>
        <end position="105"/>
    </location>
</feature>
<accession>A0A1V9ZVC2</accession>